<gene>
    <name evidence="1" type="ORF">AC579_1780</name>
</gene>
<keyword evidence="2" id="KW-1185">Reference proteome</keyword>
<sequence length="73" mass="8508">MAKKARESVSPHVLPHLQNVSAGQAIILSDRLRSVYRDFEEFVRLPEAYVDIKSHERPSFTFGSCMYVFERYT</sequence>
<evidence type="ECO:0000313" key="2">
    <source>
        <dbReference type="Proteomes" id="UP000073492"/>
    </source>
</evidence>
<accession>A0A139IPI4</accession>
<dbReference type="EMBL" id="LFZO01000036">
    <property type="protein sequence ID" value="KXT16464.1"/>
    <property type="molecule type" value="Genomic_DNA"/>
</dbReference>
<reference evidence="1 2" key="1">
    <citation type="submission" date="2015-07" db="EMBL/GenBank/DDBJ databases">
        <title>Comparative genomics of the Sigatoka disease complex on banana suggests a link between parallel evolutionary changes in Pseudocercospora fijiensis and Pseudocercospora eumusae and increased virulence on the banana host.</title>
        <authorList>
            <person name="Chang T.-C."/>
            <person name="Salvucci A."/>
            <person name="Crous P.W."/>
            <person name="Stergiopoulos I."/>
        </authorList>
    </citation>
    <scope>NUCLEOTIDE SEQUENCE [LARGE SCALE GENOMIC DNA]</scope>
    <source>
        <strain evidence="1 2">CBS 116634</strain>
    </source>
</reference>
<dbReference type="AlphaFoldDB" id="A0A139IPI4"/>
<protein>
    <submittedName>
        <fullName evidence="1">Uncharacterized protein</fullName>
    </submittedName>
</protein>
<evidence type="ECO:0000313" key="1">
    <source>
        <dbReference type="EMBL" id="KXT16464.1"/>
    </source>
</evidence>
<organism evidence="1 2">
    <name type="scientific">Pseudocercospora musae</name>
    <dbReference type="NCBI Taxonomy" id="113226"/>
    <lineage>
        <taxon>Eukaryota</taxon>
        <taxon>Fungi</taxon>
        <taxon>Dikarya</taxon>
        <taxon>Ascomycota</taxon>
        <taxon>Pezizomycotina</taxon>
        <taxon>Dothideomycetes</taxon>
        <taxon>Dothideomycetidae</taxon>
        <taxon>Mycosphaerellales</taxon>
        <taxon>Mycosphaerellaceae</taxon>
        <taxon>Pseudocercospora</taxon>
    </lineage>
</organism>
<comment type="caution">
    <text evidence="1">The sequence shown here is derived from an EMBL/GenBank/DDBJ whole genome shotgun (WGS) entry which is preliminary data.</text>
</comment>
<dbReference type="Proteomes" id="UP000073492">
    <property type="component" value="Unassembled WGS sequence"/>
</dbReference>
<proteinExistence type="predicted"/>
<name>A0A139IPI4_9PEZI</name>